<keyword evidence="1 5" id="KW-0949">S-adenosyl-L-methionine</keyword>
<dbReference type="InterPro" id="IPR040085">
    <property type="entry name" value="MJ0674-like"/>
</dbReference>
<protein>
    <submittedName>
        <fullName evidence="7">Radical SAM protein</fullName>
    </submittedName>
</protein>
<comment type="caution">
    <text evidence="7">The sequence shown here is derived from an EMBL/GenBank/DDBJ whole genome shotgun (WGS) entry which is preliminary data.</text>
</comment>
<evidence type="ECO:0000256" key="4">
    <source>
        <dbReference type="ARBA" id="ARBA00023014"/>
    </source>
</evidence>
<feature type="domain" description="Radical SAM core" evidence="6">
    <location>
        <begin position="46"/>
        <end position="192"/>
    </location>
</feature>
<dbReference type="InterPro" id="IPR058240">
    <property type="entry name" value="rSAM_sf"/>
</dbReference>
<feature type="binding site" evidence="5">
    <location>
        <position position="53"/>
    </location>
    <ligand>
        <name>[4Fe-4S] cluster</name>
        <dbReference type="ChEBI" id="CHEBI:49883"/>
        <note>4Fe-4S-S-AdoMet</note>
    </ligand>
</feature>
<name>A0A7J3V0X2_9CREN</name>
<keyword evidence="2 5" id="KW-0479">Metal-binding</keyword>
<evidence type="ECO:0000256" key="1">
    <source>
        <dbReference type="ARBA" id="ARBA00022691"/>
    </source>
</evidence>
<evidence type="ECO:0000256" key="3">
    <source>
        <dbReference type="ARBA" id="ARBA00023004"/>
    </source>
</evidence>
<comment type="cofactor">
    <cofactor evidence="5">
        <name>[4Fe-4S] cluster</name>
        <dbReference type="ChEBI" id="CHEBI:49883"/>
    </cofactor>
    <text evidence="5">Binds 1 [4Fe-4S] cluster. The cluster is coordinated with 3 cysteines and an exchangeable S-adenosyl-L-methionine.</text>
</comment>
<keyword evidence="3 5" id="KW-0408">Iron</keyword>
<organism evidence="7">
    <name type="scientific">Candidatus Methanosuratincola petrocarbonis</name>
    <name type="common">ex Vanwonterghem et al. 2016</name>
    <dbReference type="NCBI Taxonomy" id="1867261"/>
    <lineage>
        <taxon>Archaea</taxon>
        <taxon>Thermoproteota</taxon>
        <taxon>Methanosuratincolia</taxon>
        <taxon>Candidatus Methanomethylicales</taxon>
        <taxon>Candidatus Methanomethylicaceae</taxon>
        <taxon>Candidatus Methanosuratincola (ex Vanwonterghem et al. 2016)</taxon>
    </lineage>
</organism>
<evidence type="ECO:0000313" key="7">
    <source>
        <dbReference type="EMBL" id="HHI49130.1"/>
    </source>
</evidence>
<dbReference type="SFLD" id="SFLDS00029">
    <property type="entry name" value="Radical_SAM"/>
    <property type="match status" value="1"/>
</dbReference>
<dbReference type="GO" id="GO:0051536">
    <property type="term" value="F:iron-sulfur cluster binding"/>
    <property type="evidence" value="ECO:0007669"/>
    <property type="project" value="UniProtKB-KW"/>
</dbReference>
<dbReference type="CDD" id="cd01335">
    <property type="entry name" value="Radical_SAM"/>
    <property type="match status" value="1"/>
</dbReference>
<dbReference type="PANTHER" id="PTHR43075:SF1">
    <property type="entry name" value="FORMATE LYASE ACTIVATING ENZYME, PUTATIVE (AFU_ORTHOLOGUE AFUA_2G15630)-RELATED"/>
    <property type="match status" value="1"/>
</dbReference>
<feature type="binding site" evidence="5">
    <location>
        <position position="49"/>
    </location>
    <ligand>
        <name>[4Fe-4S] cluster</name>
        <dbReference type="ChEBI" id="CHEBI:49883"/>
        <note>4Fe-4S-S-AdoMet</note>
    </ligand>
</feature>
<dbReference type="AlphaFoldDB" id="A0A7J3V0X2"/>
<proteinExistence type="predicted"/>
<dbReference type="Pfam" id="PF04055">
    <property type="entry name" value="Radical_SAM"/>
    <property type="match status" value="1"/>
</dbReference>
<dbReference type="PIRSF" id="PIRSF004869">
    <property type="entry name" value="PflX_prd"/>
    <property type="match status" value="1"/>
</dbReference>
<gene>
    <name evidence="7" type="ORF">ENL91_03050</name>
</gene>
<reference evidence="7" key="1">
    <citation type="journal article" date="2020" name="mSystems">
        <title>Genome- and Community-Level Interaction Insights into Carbon Utilization and Element Cycling Functions of Hydrothermarchaeota in Hydrothermal Sediment.</title>
        <authorList>
            <person name="Zhou Z."/>
            <person name="Liu Y."/>
            <person name="Xu W."/>
            <person name="Pan J."/>
            <person name="Luo Z.H."/>
            <person name="Li M."/>
        </authorList>
    </citation>
    <scope>NUCLEOTIDE SEQUENCE [LARGE SCALE GENOMIC DNA]</scope>
    <source>
        <strain evidence="7">SpSt-1038</strain>
    </source>
</reference>
<dbReference type="Gene3D" id="3.20.20.70">
    <property type="entry name" value="Aldolase class I"/>
    <property type="match status" value="1"/>
</dbReference>
<evidence type="ECO:0000259" key="6">
    <source>
        <dbReference type="Pfam" id="PF04055"/>
    </source>
</evidence>
<evidence type="ECO:0000256" key="2">
    <source>
        <dbReference type="ARBA" id="ARBA00022723"/>
    </source>
</evidence>
<dbReference type="SUPFAM" id="SSF102114">
    <property type="entry name" value="Radical SAM enzymes"/>
    <property type="match status" value="1"/>
</dbReference>
<dbReference type="PANTHER" id="PTHR43075">
    <property type="entry name" value="FORMATE LYASE ACTIVATING ENZYME, PUTATIVE (AFU_ORTHOLOGUE AFUA_2G15630)-RELATED"/>
    <property type="match status" value="1"/>
</dbReference>
<dbReference type="GO" id="GO:0046872">
    <property type="term" value="F:metal ion binding"/>
    <property type="evidence" value="ECO:0007669"/>
    <property type="project" value="UniProtKB-KW"/>
</dbReference>
<accession>A0A7J3V0X2</accession>
<dbReference type="InterPro" id="IPR007197">
    <property type="entry name" value="rSAM"/>
</dbReference>
<dbReference type="GO" id="GO:0003824">
    <property type="term" value="F:catalytic activity"/>
    <property type="evidence" value="ECO:0007669"/>
    <property type="project" value="InterPro"/>
</dbReference>
<sequence>MASRANSVSAGLGGSLGSTRASTIWGRSQKLCPASRYTDLESGRISLGCNFACIHCQNWEISQQFAEGTVCGEREIAALIDEARRRGCRNQNWVGGDPIPHIPFWLKVLLWETENTPVFFNTNGFYSTEASSLLRGVVDIYKIDFKYGSDICAEKISGVSGYWKVITRNLKAAKKQGELLIRVLVLPRHLECCLIPIVSFISRELGPETRVNLMDQYSPHWRAAELPELKKRLDPDEWEKAVKIALEAGLRNVIT</sequence>
<dbReference type="InterPro" id="IPR013785">
    <property type="entry name" value="Aldolase_TIM"/>
</dbReference>
<feature type="binding site" evidence="5">
    <location>
        <position position="56"/>
    </location>
    <ligand>
        <name>[4Fe-4S] cluster</name>
        <dbReference type="ChEBI" id="CHEBI:49883"/>
        <note>4Fe-4S-S-AdoMet</note>
    </ligand>
</feature>
<evidence type="ECO:0000256" key="5">
    <source>
        <dbReference type="PIRSR" id="PIRSR004869-50"/>
    </source>
</evidence>
<keyword evidence="4 5" id="KW-0411">Iron-sulfur</keyword>
<dbReference type="EMBL" id="DRVT01000038">
    <property type="protein sequence ID" value="HHI49130.1"/>
    <property type="molecule type" value="Genomic_DNA"/>
</dbReference>
<dbReference type="InterPro" id="IPR016431">
    <property type="entry name" value="Pyrv-formate_lyase-activ_prd"/>
</dbReference>